<keyword evidence="4" id="KW-1185">Reference proteome</keyword>
<dbReference type="AlphaFoldDB" id="F4Q407"/>
<evidence type="ECO:0000256" key="1">
    <source>
        <dbReference type="SAM" id="MobiDB-lite"/>
    </source>
</evidence>
<feature type="compositionally biased region" description="Low complexity" evidence="1">
    <location>
        <begin position="271"/>
        <end position="282"/>
    </location>
</feature>
<evidence type="ECO:0000313" key="4">
    <source>
        <dbReference type="Proteomes" id="UP000007797"/>
    </source>
</evidence>
<feature type="transmembrane region" description="Helical" evidence="2">
    <location>
        <begin position="149"/>
        <end position="168"/>
    </location>
</feature>
<feature type="region of interest" description="Disordered" evidence="1">
    <location>
        <begin position="260"/>
        <end position="295"/>
    </location>
</feature>
<organism evidence="3 4">
    <name type="scientific">Cavenderia fasciculata</name>
    <name type="common">Slime mold</name>
    <name type="synonym">Dictyostelium fasciculatum</name>
    <dbReference type="NCBI Taxonomy" id="261658"/>
    <lineage>
        <taxon>Eukaryota</taxon>
        <taxon>Amoebozoa</taxon>
        <taxon>Evosea</taxon>
        <taxon>Eumycetozoa</taxon>
        <taxon>Dictyostelia</taxon>
        <taxon>Acytosteliales</taxon>
        <taxon>Cavenderiaceae</taxon>
        <taxon>Cavenderia</taxon>
    </lineage>
</organism>
<dbReference type="RefSeq" id="XP_004355395.1">
    <property type="nucleotide sequence ID" value="XM_004355343.1"/>
</dbReference>
<dbReference type="Proteomes" id="UP000007797">
    <property type="component" value="Unassembled WGS sequence"/>
</dbReference>
<gene>
    <name evidence="3" type="ORF">DFA_07902</name>
</gene>
<dbReference type="KEGG" id="dfa:DFA_07902"/>
<accession>F4Q407</accession>
<proteinExistence type="predicted"/>
<reference evidence="4" key="1">
    <citation type="journal article" date="2011" name="Genome Res.">
        <title>Phylogeny-wide analysis of social amoeba genomes highlights ancient origins for complex intercellular communication.</title>
        <authorList>
            <person name="Heidel A.J."/>
            <person name="Lawal H.M."/>
            <person name="Felder M."/>
            <person name="Schilde C."/>
            <person name="Helps N.R."/>
            <person name="Tunggal B."/>
            <person name="Rivero F."/>
            <person name="John U."/>
            <person name="Schleicher M."/>
            <person name="Eichinger L."/>
            <person name="Platzer M."/>
            <person name="Noegel A.A."/>
            <person name="Schaap P."/>
            <person name="Gloeckner G."/>
        </authorList>
    </citation>
    <scope>NUCLEOTIDE SEQUENCE [LARGE SCALE GENOMIC DNA]</scope>
    <source>
        <strain evidence="4">SH3</strain>
    </source>
</reference>
<keyword evidence="2" id="KW-0472">Membrane</keyword>
<dbReference type="GeneID" id="14869220"/>
<dbReference type="EMBL" id="GL883021">
    <property type="protein sequence ID" value="EGG16921.1"/>
    <property type="molecule type" value="Genomic_DNA"/>
</dbReference>
<name>F4Q407_CACFS</name>
<evidence type="ECO:0000313" key="3">
    <source>
        <dbReference type="EMBL" id="EGG16921.1"/>
    </source>
</evidence>
<protein>
    <submittedName>
        <fullName evidence="3">Uncharacterized protein</fullName>
    </submittedName>
</protein>
<sequence length="295" mass="33904">MQHCIVTTHFEYLCKVWMGHCVAYLNGCFNPTLNCPVVLTKASEFSRETPKQIKQRVIVDMVDGRVMIKNIEQQGAGPHNQMFGQSCPQDIKLFVDEHQYTHITSKINEKGAKYHFSMAKRKMILFSFLIVCVAYILIIRFSFRANSFYWYIPLIVFTIGGFLIQMIVPEAKSRKFHKSCIRLVNRENQDPRAMARGTVYEINKQGTIYHLVINYVNSTVLNNNNNTTNYSVDSYVPSVVAYSPNQVPVNTVPYYPQPLMYPGASAPPPQQQQQQQQFQTTPTPYPPPKQGYQID</sequence>
<keyword evidence="2" id="KW-1133">Transmembrane helix</keyword>
<keyword evidence="2" id="KW-0812">Transmembrane</keyword>
<feature type="transmembrane region" description="Helical" evidence="2">
    <location>
        <begin position="123"/>
        <end position="143"/>
    </location>
</feature>
<evidence type="ECO:0000256" key="2">
    <source>
        <dbReference type="SAM" id="Phobius"/>
    </source>
</evidence>